<evidence type="ECO:0000256" key="1">
    <source>
        <dbReference type="SAM" id="MobiDB-lite"/>
    </source>
</evidence>
<accession>A0A167G4E1</accession>
<evidence type="ECO:0000256" key="2">
    <source>
        <dbReference type="SAM" id="SignalP"/>
    </source>
</evidence>
<organism evidence="4 5">
    <name type="scientific">Dokdonella koreensis DS-123</name>
    <dbReference type="NCBI Taxonomy" id="1300342"/>
    <lineage>
        <taxon>Bacteria</taxon>
        <taxon>Pseudomonadati</taxon>
        <taxon>Pseudomonadota</taxon>
        <taxon>Gammaproteobacteria</taxon>
        <taxon>Lysobacterales</taxon>
        <taxon>Rhodanobacteraceae</taxon>
        <taxon>Dokdonella</taxon>
    </lineage>
</organism>
<protein>
    <recommendedName>
        <fullName evidence="3">DUF4124 domain-containing protein</fullName>
    </recommendedName>
</protein>
<feature type="compositionally biased region" description="Pro residues" evidence="1">
    <location>
        <begin position="79"/>
        <end position="92"/>
    </location>
</feature>
<evidence type="ECO:0000313" key="4">
    <source>
        <dbReference type="EMBL" id="ANB16144.1"/>
    </source>
</evidence>
<proteinExistence type="predicted"/>
<dbReference type="InterPro" id="IPR025392">
    <property type="entry name" value="DUF4124"/>
</dbReference>
<keyword evidence="5" id="KW-1185">Reference proteome</keyword>
<dbReference type="Proteomes" id="UP000076830">
    <property type="component" value="Chromosome"/>
</dbReference>
<dbReference type="AlphaFoldDB" id="A0A167G4E1"/>
<dbReference type="EMBL" id="CP015249">
    <property type="protein sequence ID" value="ANB16144.1"/>
    <property type="molecule type" value="Genomic_DNA"/>
</dbReference>
<evidence type="ECO:0000259" key="3">
    <source>
        <dbReference type="Pfam" id="PF13511"/>
    </source>
</evidence>
<name>A0A167G4E1_9GAMM</name>
<evidence type="ECO:0000313" key="5">
    <source>
        <dbReference type="Proteomes" id="UP000076830"/>
    </source>
</evidence>
<gene>
    <name evidence="4" type="ORF">I596_104</name>
</gene>
<dbReference type="RefSeq" id="WP_067642641.1">
    <property type="nucleotide sequence ID" value="NZ_CP015249.1"/>
</dbReference>
<sequence>MRRHPSLILALLAGVPFAASAAEAFKCTAADGAVSFQDRPCGGGARQQRLQLPEYTPPPPRTAEAIGGEAPAPSVETTSPPPAPPVPREPPPSFFLCTRYDGSRYLSDSGVGDRYAVPYGLLGGSGRGLAQSYGGRNGIGVSAPGLRAIPTLPATEAPLAAAYVEVQDACHRAAPQEACAYLREELDGVRDALTRAFSDTQPTLERQERQLRERLRGC</sequence>
<feature type="chain" id="PRO_5007886624" description="DUF4124 domain-containing protein" evidence="2">
    <location>
        <begin position="22"/>
        <end position="218"/>
    </location>
</feature>
<dbReference type="KEGG" id="dko:I596_104"/>
<feature type="region of interest" description="Disordered" evidence="1">
    <location>
        <begin position="41"/>
        <end position="92"/>
    </location>
</feature>
<feature type="signal peptide" evidence="2">
    <location>
        <begin position="1"/>
        <end position="21"/>
    </location>
</feature>
<dbReference type="STRING" id="1300342.I596_104"/>
<feature type="domain" description="DUF4124" evidence="3">
    <location>
        <begin position="12"/>
        <end position="64"/>
    </location>
</feature>
<dbReference type="OrthoDB" id="5974779at2"/>
<reference evidence="4 5" key="1">
    <citation type="submission" date="2016-04" db="EMBL/GenBank/DDBJ databases">
        <title>Complete genome sequence of Dokdonella koreensis DS-123T.</title>
        <authorList>
            <person name="Kim J.F."/>
            <person name="Lee H."/>
            <person name="Kwak M.-J."/>
        </authorList>
    </citation>
    <scope>NUCLEOTIDE SEQUENCE [LARGE SCALE GENOMIC DNA]</scope>
    <source>
        <strain evidence="4 5">DS-123</strain>
    </source>
</reference>
<dbReference type="Pfam" id="PF13511">
    <property type="entry name" value="DUF4124"/>
    <property type="match status" value="1"/>
</dbReference>
<keyword evidence="2" id="KW-0732">Signal</keyword>